<keyword evidence="5 6" id="KW-0411">Iron-sulfur</keyword>
<organism evidence="8 9">
    <name type="scientific">Desulfovibrio litoralis DSM 11393</name>
    <dbReference type="NCBI Taxonomy" id="1121455"/>
    <lineage>
        <taxon>Bacteria</taxon>
        <taxon>Pseudomonadati</taxon>
        <taxon>Thermodesulfobacteriota</taxon>
        <taxon>Desulfovibrionia</taxon>
        <taxon>Desulfovibrionales</taxon>
        <taxon>Desulfovibrionaceae</taxon>
        <taxon>Desulfovibrio</taxon>
    </lineage>
</organism>
<dbReference type="InterPro" id="IPR034457">
    <property type="entry name" value="Organic_radical-activating"/>
</dbReference>
<dbReference type="SFLD" id="SFLDG01101">
    <property type="entry name" value="Uncharacterised_Radical_SAM_Su"/>
    <property type="match status" value="1"/>
</dbReference>
<dbReference type="InterPro" id="IPR027596">
    <property type="entry name" value="AmmeMemoSam_rS"/>
</dbReference>
<feature type="domain" description="Radical SAM core" evidence="7">
    <location>
        <begin position="67"/>
        <end position="288"/>
    </location>
</feature>
<evidence type="ECO:0000313" key="8">
    <source>
        <dbReference type="EMBL" id="SHN60314.1"/>
    </source>
</evidence>
<dbReference type="GO" id="GO:0016829">
    <property type="term" value="F:lyase activity"/>
    <property type="evidence" value="ECO:0007669"/>
    <property type="project" value="UniProtKB-KW"/>
</dbReference>
<dbReference type="PANTHER" id="PTHR30352:SF5">
    <property type="entry name" value="PYRUVATE FORMATE-LYASE 1-ACTIVATING ENZYME"/>
    <property type="match status" value="1"/>
</dbReference>
<gene>
    <name evidence="8" type="ORF">SAMN02745728_01115</name>
</gene>
<proteinExistence type="predicted"/>
<evidence type="ECO:0000259" key="7">
    <source>
        <dbReference type="PROSITE" id="PS51918"/>
    </source>
</evidence>
<evidence type="ECO:0000256" key="6">
    <source>
        <dbReference type="PIRSR" id="PIRSR004869-50"/>
    </source>
</evidence>
<dbReference type="PIRSF" id="PIRSF004869">
    <property type="entry name" value="PflX_prd"/>
    <property type="match status" value="1"/>
</dbReference>
<dbReference type="InterPro" id="IPR007197">
    <property type="entry name" value="rSAM"/>
</dbReference>
<keyword evidence="2 6" id="KW-0949">S-adenosyl-L-methionine</keyword>
<keyword evidence="4 6" id="KW-0408">Iron</keyword>
<dbReference type="Proteomes" id="UP000186469">
    <property type="component" value="Unassembled WGS sequence"/>
</dbReference>
<dbReference type="PANTHER" id="PTHR30352">
    <property type="entry name" value="PYRUVATE FORMATE-LYASE-ACTIVATING ENZYME"/>
    <property type="match status" value="1"/>
</dbReference>
<name>A0A1M7SPF9_9BACT</name>
<dbReference type="Pfam" id="PF04055">
    <property type="entry name" value="Radical_SAM"/>
    <property type="match status" value="1"/>
</dbReference>
<reference evidence="8 9" key="1">
    <citation type="submission" date="2016-12" db="EMBL/GenBank/DDBJ databases">
        <authorList>
            <person name="Song W.-J."/>
            <person name="Kurnit D.M."/>
        </authorList>
    </citation>
    <scope>NUCLEOTIDE SEQUENCE [LARGE SCALE GENOMIC DNA]</scope>
    <source>
        <strain evidence="8 9">DSM 11393</strain>
    </source>
</reference>
<evidence type="ECO:0000256" key="1">
    <source>
        <dbReference type="ARBA" id="ARBA00022485"/>
    </source>
</evidence>
<dbReference type="PROSITE" id="PS51918">
    <property type="entry name" value="RADICAL_SAM"/>
    <property type="match status" value="1"/>
</dbReference>
<accession>A0A1M7SPF9</accession>
<dbReference type="CDD" id="cd01335">
    <property type="entry name" value="Radical_SAM"/>
    <property type="match status" value="1"/>
</dbReference>
<evidence type="ECO:0000256" key="5">
    <source>
        <dbReference type="ARBA" id="ARBA00023014"/>
    </source>
</evidence>
<keyword evidence="8" id="KW-0456">Lyase</keyword>
<dbReference type="InterPro" id="IPR016431">
    <property type="entry name" value="Pyrv-formate_lyase-activ_prd"/>
</dbReference>
<keyword evidence="1" id="KW-0004">4Fe-4S</keyword>
<keyword evidence="9" id="KW-1185">Reference proteome</keyword>
<sequence>MIQTLLWKKLKDNKVTCQLCGHYCVMKDGEYGRCGVRLNKNGELFSEVLDTIASINLDPVEKKPLFHFLPSTQILSFGTLGCNMSCLFCQNWNISQPNAIIKAQTPQSKVTPQILVNEAKRLNAKSIAYTYNEPTVFYELVLETATLATEQGIANVLVSNGFQSKQALLGLKDKIQAVNIDLKSFSADFYKNICGARLDVVLKNLKLMRSFGWWIEVTTLIIPTYNDSLEELKAIATFIFNELGAYTPWHLSAFRPCYKMNNLAPTSAKTIEQALDIGRSVGLKYVYAGNVFGHESESTYCPNCHNIFIKRRGYQIEGLKEASLKGFCLSCGEPIEGFWSLDRLKK</sequence>
<evidence type="ECO:0000256" key="2">
    <source>
        <dbReference type="ARBA" id="ARBA00022691"/>
    </source>
</evidence>
<dbReference type="NCBIfam" id="TIGR04337">
    <property type="entry name" value="AmmeMemoSam_rS"/>
    <property type="match status" value="1"/>
</dbReference>
<evidence type="ECO:0000256" key="3">
    <source>
        <dbReference type="ARBA" id="ARBA00022723"/>
    </source>
</evidence>
<keyword evidence="8" id="KW-0670">Pyruvate</keyword>
<protein>
    <submittedName>
        <fullName evidence="8">Pyruvate formate lyase activating enzyme</fullName>
    </submittedName>
</protein>
<dbReference type="AlphaFoldDB" id="A0A1M7SPF9"/>
<comment type="cofactor">
    <cofactor evidence="6">
        <name>[4Fe-4S] cluster</name>
        <dbReference type="ChEBI" id="CHEBI:49883"/>
    </cofactor>
    <text evidence="6">Binds 1 [4Fe-4S] cluster. The cluster is coordinated with 3 cysteines and an exchangeable S-adenosyl-L-methionine.</text>
</comment>
<dbReference type="InterPro" id="IPR058240">
    <property type="entry name" value="rSAM_sf"/>
</dbReference>
<dbReference type="Gene3D" id="3.20.20.70">
    <property type="entry name" value="Aldolase class I"/>
    <property type="match status" value="1"/>
</dbReference>
<dbReference type="EMBL" id="FRDI01000004">
    <property type="protein sequence ID" value="SHN60314.1"/>
    <property type="molecule type" value="Genomic_DNA"/>
</dbReference>
<evidence type="ECO:0000313" key="9">
    <source>
        <dbReference type="Proteomes" id="UP000186469"/>
    </source>
</evidence>
<feature type="binding site" evidence="6">
    <location>
        <position position="82"/>
    </location>
    <ligand>
        <name>[4Fe-4S] cluster</name>
        <dbReference type="ChEBI" id="CHEBI:49883"/>
        <note>4Fe-4S-S-AdoMet</note>
    </ligand>
</feature>
<dbReference type="GO" id="GO:0046872">
    <property type="term" value="F:metal ion binding"/>
    <property type="evidence" value="ECO:0007669"/>
    <property type="project" value="UniProtKB-KW"/>
</dbReference>
<dbReference type="SFLD" id="SFLDS00029">
    <property type="entry name" value="Radical_SAM"/>
    <property type="match status" value="1"/>
</dbReference>
<dbReference type="SUPFAM" id="SSF102114">
    <property type="entry name" value="Radical SAM enzymes"/>
    <property type="match status" value="1"/>
</dbReference>
<dbReference type="STRING" id="1121455.SAMN02745728_01115"/>
<feature type="binding site" evidence="6">
    <location>
        <position position="89"/>
    </location>
    <ligand>
        <name>[4Fe-4S] cluster</name>
        <dbReference type="ChEBI" id="CHEBI:49883"/>
        <note>4Fe-4S-S-AdoMet</note>
    </ligand>
</feature>
<keyword evidence="3 6" id="KW-0479">Metal-binding</keyword>
<dbReference type="GO" id="GO:0051539">
    <property type="term" value="F:4 iron, 4 sulfur cluster binding"/>
    <property type="evidence" value="ECO:0007669"/>
    <property type="project" value="UniProtKB-KW"/>
</dbReference>
<evidence type="ECO:0000256" key="4">
    <source>
        <dbReference type="ARBA" id="ARBA00023004"/>
    </source>
</evidence>
<dbReference type="OrthoDB" id="9778883at2"/>
<dbReference type="RefSeq" id="WP_072696800.1">
    <property type="nucleotide sequence ID" value="NZ_FRDI01000004.1"/>
</dbReference>
<dbReference type="InterPro" id="IPR013785">
    <property type="entry name" value="Aldolase_TIM"/>
</dbReference>
<feature type="binding site" evidence="6">
    <location>
        <position position="86"/>
    </location>
    <ligand>
        <name>[4Fe-4S] cluster</name>
        <dbReference type="ChEBI" id="CHEBI:49883"/>
        <note>4Fe-4S-S-AdoMet</note>
    </ligand>
</feature>